<gene>
    <name evidence="2" type="ORF">UR93_C0019G0002</name>
</gene>
<comment type="caution">
    <text evidence="2">The sequence shown here is derived from an EMBL/GenBank/DDBJ whole genome shotgun (WGS) entry which is preliminary data.</text>
</comment>
<dbReference type="STRING" id="1618333.UR93_C0019G0002"/>
<dbReference type="Proteomes" id="UP000034316">
    <property type="component" value="Unassembled WGS sequence"/>
</dbReference>
<dbReference type="EMBL" id="LBRB01000019">
    <property type="protein sequence ID" value="KKP88207.1"/>
    <property type="molecule type" value="Genomic_DNA"/>
</dbReference>
<organism evidence="2 3">
    <name type="scientific">Berkelbacteria bacterium GW2011_GWA2_35_9</name>
    <dbReference type="NCBI Taxonomy" id="1618333"/>
    <lineage>
        <taxon>Bacteria</taxon>
        <taxon>Candidatus Berkelbacteria</taxon>
    </lineage>
</organism>
<proteinExistence type="predicted"/>
<dbReference type="AlphaFoldDB" id="A0A0G0G929"/>
<evidence type="ECO:0000313" key="2">
    <source>
        <dbReference type="EMBL" id="KKP88207.1"/>
    </source>
</evidence>
<feature type="transmembrane region" description="Helical" evidence="1">
    <location>
        <begin position="37"/>
        <end position="57"/>
    </location>
</feature>
<evidence type="ECO:0000313" key="3">
    <source>
        <dbReference type="Proteomes" id="UP000034316"/>
    </source>
</evidence>
<accession>A0A0G0G929</accession>
<keyword evidence="1" id="KW-0472">Membrane</keyword>
<keyword evidence="1" id="KW-1133">Transmembrane helix</keyword>
<sequence>MKNIRKHILDIPELDVKKYLHQKIMFKIDNYKKIKKYIMWLLSLLVGVLIINWVYMFNEQYFAISEPVVRILHAENILLKLVLVSPVWLILVAVSSLAIIRIIASVTQKRIYTGSPLAPALVAFLVLVTIEFGSIAGCASALMLNAGINITSVNNTHNYIQELRDTSLAHLQEK</sequence>
<reference evidence="2 3" key="1">
    <citation type="journal article" date="2015" name="Nature">
        <title>rRNA introns, odd ribosomes, and small enigmatic genomes across a large radiation of phyla.</title>
        <authorList>
            <person name="Brown C.T."/>
            <person name="Hug L.A."/>
            <person name="Thomas B.C."/>
            <person name="Sharon I."/>
            <person name="Castelle C.J."/>
            <person name="Singh A."/>
            <person name="Wilkins M.J."/>
            <person name="Williams K.H."/>
            <person name="Banfield J.F."/>
        </authorList>
    </citation>
    <scope>NUCLEOTIDE SEQUENCE [LARGE SCALE GENOMIC DNA]</scope>
</reference>
<name>A0A0G0G929_9BACT</name>
<evidence type="ECO:0000256" key="1">
    <source>
        <dbReference type="SAM" id="Phobius"/>
    </source>
</evidence>
<protein>
    <submittedName>
        <fullName evidence="2">Uncharacterized protein</fullName>
    </submittedName>
</protein>
<feature type="transmembrane region" description="Helical" evidence="1">
    <location>
        <begin position="77"/>
        <end position="100"/>
    </location>
</feature>
<feature type="transmembrane region" description="Helical" evidence="1">
    <location>
        <begin position="121"/>
        <end position="144"/>
    </location>
</feature>
<keyword evidence="1" id="KW-0812">Transmembrane</keyword>